<dbReference type="PROSITE" id="PS51186">
    <property type="entry name" value="GNAT"/>
    <property type="match status" value="1"/>
</dbReference>
<comment type="catalytic activity">
    <reaction evidence="5">
        <text>glycyl-tRNA(Gly) + acetyl-CoA = N-acetylglycyl-tRNA(Gly) + CoA + H(+)</text>
        <dbReference type="Rhea" id="RHEA:81867"/>
        <dbReference type="Rhea" id="RHEA-COMP:9683"/>
        <dbReference type="Rhea" id="RHEA-COMP:19766"/>
        <dbReference type="ChEBI" id="CHEBI:15378"/>
        <dbReference type="ChEBI" id="CHEBI:57287"/>
        <dbReference type="ChEBI" id="CHEBI:57288"/>
        <dbReference type="ChEBI" id="CHEBI:78522"/>
        <dbReference type="ChEBI" id="CHEBI:232036"/>
    </reaction>
</comment>
<dbReference type="EMBL" id="MT631337">
    <property type="protein sequence ID" value="QNO48374.1"/>
    <property type="molecule type" value="Genomic_DNA"/>
</dbReference>
<dbReference type="PANTHER" id="PTHR36449:SF1">
    <property type="entry name" value="ACETYLTRANSFERASE"/>
    <property type="match status" value="1"/>
</dbReference>
<evidence type="ECO:0000256" key="5">
    <source>
        <dbReference type="ARBA" id="ARBA00049880"/>
    </source>
</evidence>
<dbReference type="AlphaFoldDB" id="A0A7G9Y0Y3"/>
<dbReference type="EMBL" id="MT630608">
    <property type="protein sequence ID" value="QNO41240.1"/>
    <property type="molecule type" value="Genomic_DNA"/>
</dbReference>
<dbReference type="PANTHER" id="PTHR36449">
    <property type="entry name" value="ACETYLTRANSFERASE-RELATED"/>
    <property type="match status" value="1"/>
</dbReference>
<dbReference type="InterPro" id="IPR016181">
    <property type="entry name" value="Acyl_CoA_acyltransferase"/>
</dbReference>
<dbReference type="EMBL" id="MT630655">
    <property type="protein sequence ID" value="QNO41667.1"/>
    <property type="molecule type" value="Genomic_DNA"/>
</dbReference>
<keyword evidence="4" id="KW-0012">Acyltransferase</keyword>
<keyword evidence="1" id="KW-0678">Repressor</keyword>
<evidence type="ECO:0000313" key="7">
    <source>
        <dbReference type="EMBL" id="QNO41240.1"/>
    </source>
</evidence>
<protein>
    <recommendedName>
        <fullName evidence="6">N-acetyltransferase domain-containing protein</fullName>
    </recommendedName>
</protein>
<dbReference type="Pfam" id="PF00583">
    <property type="entry name" value="Acetyltransf_1"/>
    <property type="match status" value="1"/>
</dbReference>
<gene>
    <name evidence="7" type="ORF">APGBGGHG_00023</name>
    <name evidence="8" type="ORF">DEHNNBFE_00023</name>
    <name evidence="9" type="ORF">DIKIFDFJ_00001</name>
</gene>
<dbReference type="InterPro" id="IPR000182">
    <property type="entry name" value="GNAT_dom"/>
</dbReference>
<feature type="domain" description="N-acetyltransferase" evidence="6">
    <location>
        <begin position="10"/>
        <end position="171"/>
    </location>
</feature>
<sequence>MHTRFSYNELKIVPYTERHDVSRFESRTADLNAFLKEDALENQKELINKTFLCCHSNQLVGYITFTTDIIEKEEVRTDGRIEVPYKEYPAIKIARLAVDEQYERKGVGRFLLLAAVGKALKISDEVGCRFITVDSKQDSIEFYEKRGGFELAKKRKNKTYPTMYLDILPINEELKAVNTKLGDF</sequence>
<evidence type="ECO:0000256" key="2">
    <source>
        <dbReference type="ARBA" id="ARBA00022649"/>
    </source>
</evidence>
<proteinExistence type="predicted"/>
<evidence type="ECO:0000259" key="6">
    <source>
        <dbReference type="PROSITE" id="PS51186"/>
    </source>
</evidence>
<keyword evidence="2" id="KW-1277">Toxin-antitoxin system</keyword>
<dbReference type="CDD" id="cd04301">
    <property type="entry name" value="NAT_SF"/>
    <property type="match status" value="1"/>
</dbReference>
<evidence type="ECO:0000256" key="3">
    <source>
        <dbReference type="ARBA" id="ARBA00022679"/>
    </source>
</evidence>
<organism evidence="8">
    <name type="scientific">Candidatus Methanogaster sp. ANME-2c ERB4</name>
    <dbReference type="NCBI Taxonomy" id="2759911"/>
    <lineage>
        <taxon>Archaea</taxon>
        <taxon>Methanobacteriati</taxon>
        <taxon>Methanobacteriota</taxon>
        <taxon>Stenosarchaea group</taxon>
        <taxon>Methanomicrobia</taxon>
        <taxon>Methanosarcinales</taxon>
        <taxon>ANME-2 cluster</taxon>
        <taxon>Candidatus Methanogasteraceae</taxon>
        <taxon>Candidatus Methanogaster</taxon>
    </lineage>
</organism>
<dbReference type="SUPFAM" id="SSF55729">
    <property type="entry name" value="Acyl-CoA N-acyltransferases (Nat)"/>
    <property type="match status" value="1"/>
</dbReference>
<evidence type="ECO:0000313" key="9">
    <source>
        <dbReference type="EMBL" id="QNO48374.1"/>
    </source>
</evidence>
<evidence type="ECO:0000313" key="8">
    <source>
        <dbReference type="EMBL" id="QNO41667.1"/>
    </source>
</evidence>
<evidence type="ECO:0000256" key="4">
    <source>
        <dbReference type="ARBA" id="ARBA00023315"/>
    </source>
</evidence>
<reference evidence="8" key="1">
    <citation type="submission" date="2020-06" db="EMBL/GenBank/DDBJ databases">
        <title>Unique genomic features of the anaerobic methanotrophic archaea.</title>
        <authorList>
            <person name="Chadwick G.L."/>
            <person name="Skennerton C.T."/>
            <person name="Laso-Perez R."/>
            <person name="Leu A.O."/>
            <person name="Speth D.R."/>
            <person name="Yu H."/>
            <person name="Morgan-Lang C."/>
            <person name="Hatzenpichler R."/>
            <person name="Goudeau D."/>
            <person name="Malmstrom R."/>
            <person name="Brazelton W.J."/>
            <person name="Woyke T."/>
            <person name="Hallam S.J."/>
            <person name="Tyson G.W."/>
            <person name="Wegener G."/>
            <person name="Boetius A."/>
            <person name="Orphan V."/>
        </authorList>
    </citation>
    <scope>NUCLEOTIDE SEQUENCE</scope>
</reference>
<keyword evidence="3" id="KW-0808">Transferase</keyword>
<name>A0A7G9Y0Y3_9EURY</name>
<evidence type="ECO:0000256" key="1">
    <source>
        <dbReference type="ARBA" id="ARBA00022491"/>
    </source>
</evidence>
<accession>A0A7G9Y0Y3</accession>
<dbReference type="Gene3D" id="3.40.630.30">
    <property type="match status" value="1"/>
</dbReference>
<dbReference type="GO" id="GO:0016747">
    <property type="term" value="F:acyltransferase activity, transferring groups other than amino-acyl groups"/>
    <property type="evidence" value="ECO:0007669"/>
    <property type="project" value="InterPro"/>
</dbReference>